<gene>
    <name evidence="2" type="ORF">JRJ22_10685</name>
</gene>
<evidence type="ECO:0000256" key="1">
    <source>
        <dbReference type="SAM" id="Phobius"/>
    </source>
</evidence>
<feature type="transmembrane region" description="Helical" evidence="1">
    <location>
        <begin position="120"/>
        <end position="141"/>
    </location>
</feature>
<sequence length="146" mass="16748">MLLNILLGFILPWCFGQYLLIKKPTFAIQVSIIGALLAFLVNDVGFHMNWWYVTPKDYGTISFIPYNFGIFALFSVFTLNLINNFGRAWIVIPVMSLVKTVLESTLVFTGKVVYQNDWNLGFTYVSYLIPCTASYLIYSFLKKRTA</sequence>
<protein>
    <submittedName>
        <fullName evidence="2">Uncharacterized protein</fullName>
    </submittedName>
</protein>
<dbReference type="RefSeq" id="WP_206104433.1">
    <property type="nucleotide sequence ID" value="NZ_CP070969.1"/>
</dbReference>
<evidence type="ECO:0000313" key="2">
    <source>
        <dbReference type="EMBL" id="QSF46984.1"/>
    </source>
</evidence>
<keyword evidence="3" id="KW-1185">Reference proteome</keyword>
<organism evidence="2 3">
    <name type="scientific">Paenibacillus tianjinensis</name>
    <dbReference type="NCBI Taxonomy" id="2810347"/>
    <lineage>
        <taxon>Bacteria</taxon>
        <taxon>Bacillati</taxon>
        <taxon>Bacillota</taxon>
        <taxon>Bacilli</taxon>
        <taxon>Bacillales</taxon>
        <taxon>Paenibacillaceae</taxon>
        <taxon>Paenibacillus</taxon>
    </lineage>
</organism>
<feature type="transmembrane region" description="Helical" evidence="1">
    <location>
        <begin position="58"/>
        <end position="82"/>
    </location>
</feature>
<proteinExistence type="predicted"/>
<reference evidence="2 3" key="1">
    <citation type="submission" date="2021-02" db="EMBL/GenBank/DDBJ databases">
        <title>Paenibacillus tianjinensis sp. nov.</title>
        <authorList>
            <person name="Liu H."/>
        </authorList>
    </citation>
    <scope>NUCLEOTIDE SEQUENCE [LARGE SCALE GENOMIC DNA]</scope>
    <source>
        <strain evidence="2 3">TB2019</strain>
    </source>
</reference>
<keyword evidence="1" id="KW-0812">Transmembrane</keyword>
<evidence type="ECO:0000313" key="3">
    <source>
        <dbReference type="Proteomes" id="UP000663452"/>
    </source>
</evidence>
<accession>A0ABX7LJ25</accession>
<dbReference type="EMBL" id="CP070969">
    <property type="protein sequence ID" value="QSF46984.1"/>
    <property type="molecule type" value="Genomic_DNA"/>
</dbReference>
<name>A0ABX7LJ25_9BACL</name>
<keyword evidence="1" id="KW-0472">Membrane</keyword>
<dbReference type="Proteomes" id="UP000663452">
    <property type="component" value="Chromosome"/>
</dbReference>
<keyword evidence="1" id="KW-1133">Transmembrane helix</keyword>
<feature type="transmembrane region" description="Helical" evidence="1">
    <location>
        <begin position="26"/>
        <end position="46"/>
    </location>
</feature>